<dbReference type="KEGG" id="vcn:VOLCADRAFT_107698"/>
<dbReference type="GeneID" id="9626935"/>
<keyword evidence="3" id="KW-1185">Reference proteome</keyword>
<dbReference type="OrthoDB" id="529262at2759"/>
<evidence type="ECO:0000313" key="3">
    <source>
        <dbReference type="Proteomes" id="UP000001058"/>
    </source>
</evidence>
<gene>
    <name evidence="2" type="ORF">VOLCADRAFT_107698</name>
</gene>
<dbReference type="InParanoid" id="D8UFQ2"/>
<dbReference type="RefSeq" id="XP_002957523.1">
    <property type="nucleotide sequence ID" value="XM_002957477.1"/>
</dbReference>
<dbReference type="EMBL" id="GL378395">
    <property type="protein sequence ID" value="EFJ41417.1"/>
    <property type="molecule type" value="Genomic_DNA"/>
</dbReference>
<dbReference type="Proteomes" id="UP000001058">
    <property type="component" value="Unassembled WGS sequence"/>
</dbReference>
<reference evidence="2 3" key="1">
    <citation type="journal article" date="2010" name="Science">
        <title>Genomic analysis of organismal complexity in the multicellular green alga Volvox carteri.</title>
        <authorList>
            <person name="Prochnik S.E."/>
            <person name="Umen J."/>
            <person name="Nedelcu A.M."/>
            <person name="Hallmann A."/>
            <person name="Miller S.M."/>
            <person name="Nishii I."/>
            <person name="Ferris P."/>
            <person name="Kuo A."/>
            <person name="Mitros T."/>
            <person name="Fritz-Laylin L.K."/>
            <person name="Hellsten U."/>
            <person name="Chapman J."/>
            <person name="Simakov O."/>
            <person name="Rensing S.A."/>
            <person name="Terry A."/>
            <person name="Pangilinan J."/>
            <person name="Kapitonov V."/>
            <person name="Jurka J."/>
            <person name="Salamov A."/>
            <person name="Shapiro H."/>
            <person name="Schmutz J."/>
            <person name="Grimwood J."/>
            <person name="Lindquist E."/>
            <person name="Lucas S."/>
            <person name="Grigoriev I.V."/>
            <person name="Schmitt R."/>
            <person name="Kirk D."/>
            <person name="Rokhsar D.S."/>
        </authorList>
    </citation>
    <scope>NUCLEOTIDE SEQUENCE [LARGE SCALE GENOMIC DNA]</scope>
    <source>
        <strain evidence="3">f. Nagariensis / Eve</strain>
    </source>
</reference>
<sequence>MGYRGLKVMKWEMVPQCVVSTGCTSRADRKWSCGAVDPLVLDGCLCTMDNNNDSPTDLSQSRLPLSSSSSLSKPYPAVRPVPGKSEEGCVNPHPFRMLVNVGGFLPKYGYMYTYAHLTGRQIIYGHDNKSLVTHSTLVYKPYMAEFLANITYDTYTGIPHGWALSIADAVSKLRDIGEVLVGFSEFWSYLSWVQDNYPCVFRQAEERTWTRTPVRFPRSLPIAVRADEHTYISICCPTPTYIPTYVPAAGQTISRPPASAATTSQVTSWVTCTTATTSMSPLKRATRSGTSRSNGMSSRAMDMHSSCRRADGWACRTGRMRPSSKQKLARLIYMIYMYIFQLAGCRPGWLARGIVGSGREYVCMYVPPCVYVSKRFAEASQLLLLHCYFFSL</sequence>
<organism evidence="3">
    <name type="scientific">Volvox carteri f. nagariensis</name>
    <dbReference type="NCBI Taxonomy" id="3068"/>
    <lineage>
        <taxon>Eukaryota</taxon>
        <taxon>Viridiplantae</taxon>
        <taxon>Chlorophyta</taxon>
        <taxon>core chlorophytes</taxon>
        <taxon>Chlorophyceae</taxon>
        <taxon>CS clade</taxon>
        <taxon>Chlamydomonadales</taxon>
        <taxon>Volvocaceae</taxon>
        <taxon>Volvox</taxon>
    </lineage>
</organism>
<dbReference type="AlphaFoldDB" id="D8UFQ2"/>
<proteinExistence type="predicted"/>
<evidence type="ECO:0000256" key="1">
    <source>
        <dbReference type="SAM" id="MobiDB-lite"/>
    </source>
</evidence>
<accession>D8UFQ2</accession>
<protein>
    <submittedName>
        <fullName evidence="2">Uncharacterized protein</fullName>
    </submittedName>
</protein>
<evidence type="ECO:0000313" key="2">
    <source>
        <dbReference type="EMBL" id="EFJ41417.1"/>
    </source>
</evidence>
<feature type="region of interest" description="Disordered" evidence="1">
    <location>
        <begin position="55"/>
        <end position="83"/>
    </location>
</feature>
<feature type="compositionally biased region" description="Low complexity" evidence="1">
    <location>
        <begin position="58"/>
        <end position="72"/>
    </location>
</feature>
<dbReference type="PROSITE" id="PS51257">
    <property type="entry name" value="PROKAR_LIPOPROTEIN"/>
    <property type="match status" value="1"/>
</dbReference>
<name>D8UFQ2_VOLCA</name>